<comment type="caution">
    <text evidence="3">The sequence shown here is derived from an EMBL/GenBank/DDBJ whole genome shotgun (WGS) entry which is preliminary data.</text>
</comment>
<comment type="similarity">
    <text evidence="1">Belongs to the protein phosphatase inhibitor 2 family.</text>
</comment>
<reference evidence="3" key="1">
    <citation type="submission" date="2021-03" db="EMBL/GenBank/DDBJ databases">
        <authorList>
            <person name="Tran Van P."/>
        </authorList>
    </citation>
    <scope>NUCLEOTIDE SEQUENCE</scope>
</reference>
<accession>A0ABN7PH63</accession>
<evidence type="ECO:0000313" key="3">
    <source>
        <dbReference type="EMBL" id="CAG2065450.1"/>
    </source>
</evidence>
<feature type="compositionally biased region" description="Polar residues" evidence="2">
    <location>
        <begin position="105"/>
        <end position="116"/>
    </location>
</feature>
<dbReference type="PANTHER" id="PTHR12398:SF20">
    <property type="entry name" value="PROTEIN PHOSPHATASE 1 REGULATORY INHIBITOR SUBUNIT 2"/>
    <property type="match status" value="1"/>
</dbReference>
<feature type="region of interest" description="Disordered" evidence="2">
    <location>
        <begin position="21"/>
        <end position="49"/>
    </location>
</feature>
<evidence type="ECO:0000256" key="1">
    <source>
        <dbReference type="ARBA" id="ARBA00005472"/>
    </source>
</evidence>
<dbReference type="InterPro" id="IPR007062">
    <property type="entry name" value="PPI-2"/>
</dbReference>
<dbReference type="Pfam" id="PF04979">
    <property type="entry name" value="IPP-2"/>
    <property type="match status" value="1"/>
</dbReference>
<evidence type="ECO:0000313" key="4">
    <source>
        <dbReference type="Proteomes" id="UP001153148"/>
    </source>
</evidence>
<dbReference type="PANTHER" id="PTHR12398">
    <property type="entry name" value="PROTEIN PHOSPHATASE INHIBITOR"/>
    <property type="match status" value="1"/>
</dbReference>
<organism evidence="3 4">
    <name type="scientific">Timema podura</name>
    <name type="common">Walking stick</name>
    <dbReference type="NCBI Taxonomy" id="61482"/>
    <lineage>
        <taxon>Eukaryota</taxon>
        <taxon>Metazoa</taxon>
        <taxon>Ecdysozoa</taxon>
        <taxon>Arthropoda</taxon>
        <taxon>Hexapoda</taxon>
        <taxon>Insecta</taxon>
        <taxon>Pterygota</taxon>
        <taxon>Neoptera</taxon>
        <taxon>Polyneoptera</taxon>
        <taxon>Phasmatodea</taxon>
        <taxon>Timematodea</taxon>
        <taxon>Timematoidea</taxon>
        <taxon>Timematidae</taxon>
        <taxon>Timema</taxon>
    </lineage>
</organism>
<keyword evidence="4" id="KW-1185">Reference proteome</keyword>
<evidence type="ECO:0008006" key="5">
    <source>
        <dbReference type="Google" id="ProtNLM"/>
    </source>
</evidence>
<evidence type="ECO:0000256" key="2">
    <source>
        <dbReference type="SAM" id="MobiDB-lite"/>
    </source>
</evidence>
<feature type="region of interest" description="Disordered" evidence="2">
    <location>
        <begin position="73"/>
        <end position="116"/>
    </location>
</feature>
<dbReference type="Gene3D" id="6.10.250.1050">
    <property type="match status" value="1"/>
</dbReference>
<feature type="compositionally biased region" description="Acidic residues" evidence="2">
    <location>
        <begin position="75"/>
        <end position="85"/>
    </location>
</feature>
<gene>
    <name evidence="3" type="ORF">TPAB3V08_LOCUS12394</name>
</gene>
<name>A0ABN7PH63_TIMPD</name>
<protein>
    <recommendedName>
        <fullName evidence="5">Protein phosphatase inhibitor 2</fullName>
    </recommendedName>
</protein>
<proteinExistence type="inferred from homology"/>
<feature type="compositionally biased region" description="Acidic residues" evidence="2">
    <location>
        <begin position="29"/>
        <end position="43"/>
    </location>
</feature>
<dbReference type="EMBL" id="CAJPIN010043222">
    <property type="protein sequence ID" value="CAG2065450.1"/>
    <property type="molecule type" value="Genomic_DNA"/>
</dbReference>
<sequence>MSGFQEAGLLVRKLRIRIGALAPPRVLPDESESSEGEEEETPEDKEKRHMFESKRKAHYNEYHAVKLARKLMSSEVDEEDEEEAAAEVPMEAADLCGLDYRPDTRQPSTSRSPDTV</sequence>
<dbReference type="Proteomes" id="UP001153148">
    <property type="component" value="Unassembled WGS sequence"/>
</dbReference>